<dbReference type="GO" id="GO:0003723">
    <property type="term" value="F:RNA binding"/>
    <property type="evidence" value="ECO:0007669"/>
    <property type="project" value="InterPro"/>
</dbReference>
<dbReference type="GO" id="GO:0140098">
    <property type="term" value="F:catalytic activity, acting on RNA"/>
    <property type="evidence" value="ECO:0007669"/>
    <property type="project" value="UniProtKB-ARBA"/>
</dbReference>
<evidence type="ECO:0000313" key="5">
    <source>
        <dbReference type="Proteomes" id="UP000230941"/>
    </source>
</evidence>
<evidence type="ECO:0000259" key="3">
    <source>
        <dbReference type="Pfam" id="PF00849"/>
    </source>
</evidence>
<dbReference type="PANTHER" id="PTHR21600">
    <property type="entry name" value="MITOCHONDRIAL RNA PSEUDOURIDINE SYNTHASE"/>
    <property type="match status" value="1"/>
</dbReference>
<proteinExistence type="inferred from homology"/>
<dbReference type="InterPro" id="IPR006145">
    <property type="entry name" value="PsdUridine_synth_RsuA/RluA"/>
</dbReference>
<reference evidence="5" key="1">
    <citation type="submission" date="2017-09" db="EMBL/GenBank/DDBJ databases">
        <title>Depth-based differentiation of microbial function through sediment-hosted aquifers and enrichment of novel symbionts in the deep terrestrial subsurface.</title>
        <authorList>
            <person name="Probst A.J."/>
            <person name="Ladd B."/>
            <person name="Jarett J.K."/>
            <person name="Geller-Mcgrath D.E."/>
            <person name="Sieber C.M.K."/>
            <person name="Emerson J.B."/>
            <person name="Anantharaman K."/>
            <person name="Thomas B.C."/>
            <person name="Malmstrom R."/>
            <person name="Stieglmeier M."/>
            <person name="Klingl A."/>
            <person name="Woyke T."/>
            <person name="Ryan C.M."/>
            <person name="Banfield J.F."/>
        </authorList>
    </citation>
    <scope>NUCLEOTIDE SEQUENCE [LARGE SCALE GENOMIC DNA]</scope>
</reference>
<comment type="similarity">
    <text evidence="1">Belongs to the pseudouridine synthase RluA family.</text>
</comment>
<evidence type="ECO:0000313" key="4">
    <source>
        <dbReference type="EMBL" id="PJA63516.1"/>
    </source>
</evidence>
<comment type="caution">
    <text evidence="4">The sequence shown here is derived from an EMBL/GenBank/DDBJ whole genome shotgun (WGS) entry which is preliminary data.</text>
</comment>
<accession>A0A2M7YKL5</accession>
<dbReference type="InterPro" id="IPR050188">
    <property type="entry name" value="RluA_PseudoU_synthase"/>
</dbReference>
<feature type="domain" description="Pseudouridine synthase RsuA/RluA-like" evidence="3">
    <location>
        <begin position="11"/>
        <end position="171"/>
    </location>
</feature>
<name>A0A2M7YKL5_9BACT</name>
<dbReference type="PROSITE" id="PS01129">
    <property type="entry name" value="PSI_RLU"/>
    <property type="match status" value="1"/>
</dbReference>
<dbReference type="AlphaFoldDB" id="A0A2M7YKL5"/>
<keyword evidence="2" id="KW-0413">Isomerase</keyword>
<evidence type="ECO:0000256" key="1">
    <source>
        <dbReference type="ARBA" id="ARBA00010876"/>
    </source>
</evidence>
<dbReference type="InterPro" id="IPR020103">
    <property type="entry name" value="PsdUridine_synth_cat_dom_sf"/>
</dbReference>
<dbReference type="EMBL" id="PFWG01000066">
    <property type="protein sequence ID" value="PJA63516.1"/>
    <property type="molecule type" value="Genomic_DNA"/>
</dbReference>
<gene>
    <name evidence="4" type="ORF">CO160_02970</name>
</gene>
<dbReference type="SUPFAM" id="SSF55120">
    <property type="entry name" value="Pseudouridine synthase"/>
    <property type="match status" value="1"/>
</dbReference>
<organism evidence="4 5">
    <name type="scientific">Candidatus Portnoybacteria bacterium CG_4_9_14_3_um_filter_43_11</name>
    <dbReference type="NCBI Taxonomy" id="1974805"/>
    <lineage>
        <taxon>Bacteria</taxon>
        <taxon>Candidatus Portnoyibacteriota</taxon>
    </lineage>
</organism>
<evidence type="ECO:0000256" key="2">
    <source>
        <dbReference type="ARBA" id="ARBA00023235"/>
    </source>
</evidence>
<protein>
    <submittedName>
        <fullName evidence="4">RNA pseudouridine synthase</fullName>
    </submittedName>
</protein>
<dbReference type="CDD" id="cd02869">
    <property type="entry name" value="PseudoU_synth_RluA_like"/>
    <property type="match status" value="1"/>
</dbReference>
<dbReference type="Proteomes" id="UP000230941">
    <property type="component" value="Unassembled WGS sequence"/>
</dbReference>
<dbReference type="GO" id="GO:0000455">
    <property type="term" value="P:enzyme-directed rRNA pseudouridine synthesis"/>
    <property type="evidence" value="ECO:0007669"/>
    <property type="project" value="TreeGrafter"/>
</dbReference>
<dbReference type="PANTHER" id="PTHR21600:SF44">
    <property type="entry name" value="RIBOSOMAL LARGE SUBUNIT PSEUDOURIDINE SYNTHASE D"/>
    <property type="match status" value="1"/>
</dbReference>
<dbReference type="InterPro" id="IPR006224">
    <property type="entry name" value="PsdUridine_synth_RluA-like_CS"/>
</dbReference>
<dbReference type="Gene3D" id="3.30.2350.10">
    <property type="entry name" value="Pseudouridine synthase"/>
    <property type="match status" value="1"/>
</dbReference>
<sequence length="191" mass="21921">MEFNIIYQDPNILVIDKPAGLVVFSEGQVKKNTLIDYLLEKFPDLENVGQAPRYGIIHRLDKDTSGILLIAKNNKALTFFQNQFKEGRVFKKYLALVVGNLKNTGGTIETLIGRSPKDRRKQKIYLPEEPESDKKRKAVTEYKILENFKNFSLIEVVPKTGRKHQIRAHLAYLGYPIAGDKLYGFKRQILP</sequence>
<dbReference type="GO" id="GO:0009982">
    <property type="term" value="F:pseudouridine synthase activity"/>
    <property type="evidence" value="ECO:0007669"/>
    <property type="project" value="InterPro"/>
</dbReference>
<feature type="non-terminal residue" evidence="4">
    <location>
        <position position="191"/>
    </location>
</feature>
<dbReference type="Pfam" id="PF00849">
    <property type="entry name" value="PseudoU_synth_2"/>
    <property type="match status" value="1"/>
</dbReference>